<evidence type="ECO:0000313" key="3">
    <source>
        <dbReference type="Proteomes" id="UP000626092"/>
    </source>
</evidence>
<dbReference type="OrthoDB" id="4062651at2759"/>
<dbReference type="InterPro" id="IPR045272">
    <property type="entry name" value="ANXUR1/2-like"/>
</dbReference>
<dbReference type="GO" id="GO:0005524">
    <property type="term" value="F:ATP binding"/>
    <property type="evidence" value="ECO:0007669"/>
    <property type="project" value="UniProtKB-UniRule"/>
</dbReference>
<dbReference type="Gene3D" id="1.10.510.10">
    <property type="entry name" value="Transferase(Phosphotransferase) domain 1"/>
    <property type="match status" value="1"/>
</dbReference>
<dbReference type="PANTHER" id="PTHR27003:SF467">
    <property type="entry name" value="PROTEIN KINASE DOMAIN-CONTAINING PROTEIN"/>
    <property type="match status" value="1"/>
</dbReference>
<sequence length="163" mass="17901">MQPTYGGDAKDEILIFTNNFDEALVIGNGGFGKVYKGFVDDGGMVVAIKRLNAESKQVLLEVLCWRPALDTSLEEEQISLVDWVQHCIKKKKLDGVIDPSLDEQMSPSLKSFVGLVVNCLQKRPRSRPSMAEVLRSLELALISQQKGRSNGIGLEVATGILLL</sequence>
<evidence type="ECO:0008006" key="4">
    <source>
        <dbReference type="Google" id="ProtNLM"/>
    </source>
</evidence>
<gene>
    <name evidence="2" type="ORF">RHSIM_Rhsim02G0062400</name>
</gene>
<dbReference type="AlphaFoldDB" id="A0A834HEJ8"/>
<dbReference type="Proteomes" id="UP000626092">
    <property type="component" value="Unassembled WGS sequence"/>
</dbReference>
<dbReference type="SUPFAM" id="SSF56112">
    <property type="entry name" value="Protein kinase-like (PK-like)"/>
    <property type="match status" value="2"/>
</dbReference>
<keyword evidence="3" id="KW-1185">Reference proteome</keyword>
<keyword evidence="1" id="KW-0067">ATP-binding</keyword>
<organism evidence="2 3">
    <name type="scientific">Rhododendron simsii</name>
    <name type="common">Sims's rhododendron</name>
    <dbReference type="NCBI Taxonomy" id="118357"/>
    <lineage>
        <taxon>Eukaryota</taxon>
        <taxon>Viridiplantae</taxon>
        <taxon>Streptophyta</taxon>
        <taxon>Embryophyta</taxon>
        <taxon>Tracheophyta</taxon>
        <taxon>Spermatophyta</taxon>
        <taxon>Magnoliopsida</taxon>
        <taxon>eudicotyledons</taxon>
        <taxon>Gunneridae</taxon>
        <taxon>Pentapetalae</taxon>
        <taxon>asterids</taxon>
        <taxon>Ericales</taxon>
        <taxon>Ericaceae</taxon>
        <taxon>Ericoideae</taxon>
        <taxon>Rhodoreae</taxon>
        <taxon>Rhododendron</taxon>
    </lineage>
</organism>
<evidence type="ECO:0000256" key="1">
    <source>
        <dbReference type="PROSITE-ProRule" id="PRU10141"/>
    </source>
</evidence>
<dbReference type="GO" id="GO:0009506">
    <property type="term" value="C:plasmodesma"/>
    <property type="evidence" value="ECO:0007669"/>
    <property type="project" value="TreeGrafter"/>
</dbReference>
<evidence type="ECO:0000313" key="2">
    <source>
        <dbReference type="EMBL" id="KAF7150935.1"/>
    </source>
</evidence>
<proteinExistence type="predicted"/>
<dbReference type="PROSITE" id="PS00107">
    <property type="entry name" value="PROTEIN_KINASE_ATP"/>
    <property type="match status" value="1"/>
</dbReference>
<name>A0A834HEJ8_RHOSS</name>
<dbReference type="Gene3D" id="3.30.200.20">
    <property type="entry name" value="Phosphorylase Kinase, domain 1"/>
    <property type="match status" value="1"/>
</dbReference>
<keyword evidence="1" id="KW-0547">Nucleotide-binding</keyword>
<dbReference type="PANTHER" id="PTHR27003">
    <property type="entry name" value="OS07G0166700 PROTEIN"/>
    <property type="match status" value="1"/>
</dbReference>
<dbReference type="GO" id="GO:0004714">
    <property type="term" value="F:transmembrane receptor protein tyrosine kinase activity"/>
    <property type="evidence" value="ECO:0007669"/>
    <property type="project" value="InterPro"/>
</dbReference>
<comment type="caution">
    <text evidence="2">The sequence shown here is derived from an EMBL/GenBank/DDBJ whole genome shotgun (WGS) entry which is preliminary data.</text>
</comment>
<protein>
    <recommendedName>
        <fullName evidence="4">Protein kinase domain-containing protein</fullName>
    </recommendedName>
</protein>
<dbReference type="GO" id="GO:0005886">
    <property type="term" value="C:plasma membrane"/>
    <property type="evidence" value="ECO:0007669"/>
    <property type="project" value="TreeGrafter"/>
</dbReference>
<dbReference type="InterPro" id="IPR017441">
    <property type="entry name" value="Protein_kinase_ATP_BS"/>
</dbReference>
<dbReference type="InterPro" id="IPR011009">
    <property type="entry name" value="Kinase-like_dom_sf"/>
</dbReference>
<reference evidence="2" key="1">
    <citation type="submission" date="2019-11" db="EMBL/GenBank/DDBJ databases">
        <authorList>
            <person name="Liu Y."/>
            <person name="Hou J."/>
            <person name="Li T.-Q."/>
            <person name="Guan C.-H."/>
            <person name="Wu X."/>
            <person name="Wu H.-Z."/>
            <person name="Ling F."/>
            <person name="Zhang R."/>
            <person name="Shi X.-G."/>
            <person name="Ren J.-P."/>
            <person name="Chen E.-F."/>
            <person name="Sun J.-M."/>
        </authorList>
    </citation>
    <scope>NUCLEOTIDE SEQUENCE</scope>
    <source>
        <strain evidence="2">Adult_tree_wgs_1</strain>
        <tissue evidence="2">Leaves</tissue>
    </source>
</reference>
<feature type="binding site" evidence="1">
    <location>
        <position position="49"/>
    </location>
    <ligand>
        <name>ATP</name>
        <dbReference type="ChEBI" id="CHEBI:30616"/>
    </ligand>
</feature>
<accession>A0A834HEJ8</accession>
<dbReference type="EMBL" id="WJXA01000002">
    <property type="protein sequence ID" value="KAF7150935.1"/>
    <property type="molecule type" value="Genomic_DNA"/>
</dbReference>